<dbReference type="GO" id="GO:0006368">
    <property type="term" value="P:transcription elongation by RNA polymerase II"/>
    <property type="evidence" value="ECO:0007669"/>
    <property type="project" value="InterPro"/>
</dbReference>
<evidence type="ECO:0000256" key="1">
    <source>
        <dbReference type="ARBA" id="ARBA00004123"/>
    </source>
</evidence>
<keyword evidence="3" id="KW-0539">Nucleus</keyword>
<organism evidence="5 6">
    <name type="scientific">Meristemomyces frigidus</name>
    <dbReference type="NCBI Taxonomy" id="1508187"/>
    <lineage>
        <taxon>Eukaryota</taxon>
        <taxon>Fungi</taxon>
        <taxon>Dikarya</taxon>
        <taxon>Ascomycota</taxon>
        <taxon>Pezizomycotina</taxon>
        <taxon>Dothideomycetes</taxon>
        <taxon>Dothideomycetidae</taxon>
        <taxon>Mycosphaerellales</taxon>
        <taxon>Teratosphaeriaceae</taxon>
        <taxon>Meristemomyces</taxon>
    </lineage>
</organism>
<protein>
    <recommendedName>
        <fullName evidence="7">Paf1-domain-containing protein</fullName>
    </recommendedName>
</protein>
<dbReference type="GO" id="GO:0016593">
    <property type="term" value="C:Cdc73/Paf1 complex"/>
    <property type="evidence" value="ECO:0007669"/>
    <property type="project" value="InterPro"/>
</dbReference>
<dbReference type="Pfam" id="PF03985">
    <property type="entry name" value="Paf1"/>
    <property type="match status" value="1"/>
</dbReference>
<evidence type="ECO:0000256" key="2">
    <source>
        <dbReference type="ARBA" id="ARBA00007560"/>
    </source>
</evidence>
<evidence type="ECO:0000256" key="4">
    <source>
        <dbReference type="SAM" id="MobiDB-lite"/>
    </source>
</evidence>
<reference evidence="5" key="1">
    <citation type="submission" date="2023-08" db="EMBL/GenBank/DDBJ databases">
        <title>Black Yeasts Isolated from many extreme environments.</title>
        <authorList>
            <person name="Coleine C."/>
            <person name="Stajich J.E."/>
            <person name="Selbmann L."/>
        </authorList>
    </citation>
    <scope>NUCLEOTIDE SEQUENCE</scope>
    <source>
        <strain evidence="5">CCFEE 5401</strain>
    </source>
</reference>
<evidence type="ECO:0000313" key="6">
    <source>
        <dbReference type="Proteomes" id="UP001310890"/>
    </source>
</evidence>
<dbReference type="GO" id="GO:0003682">
    <property type="term" value="F:chromatin binding"/>
    <property type="evidence" value="ECO:0007669"/>
    <property type="project" value="TreeGrafter"/>
</dbReference>
<sequence length="464" mass="51762">MSSSQRPERVVHQDYIARIRYSNALPPPPNPPKLLDIPGTSLAAGPYTSAGYASRLVREQPLNIEADAELGMPIDLIGIPGIFDGDERAISARPDAHIHPADKALLKPLSALGKASAAQGAVSFLRRTEYTASQVPQSLVSNTSKDMMRVRNDPKRRKISTLEREDPINIIRNIVKGFDIAYPADAFKGDDSTNNIRGAMVTDTEAHAWLKPKHPTKPELQLLDSYPVLPDLDALPTNGAYLITKFQSAPSVGDTYNDKFDSAILRPIEDPQRTAEYNRRMEQWDPNGTKIQPLPEYKYDYYLSENASALPNIKRKFNVNDPENEDPDLYTDEVDDDGKRGFTYTRIRTYETYNQHGNPNNFYNDSVALALHDPDMEITGAVTGAAKRLAKAAYYYPIVQRTALRPKRKIRRPGQPETQADDEDEDRVDQLNLTVVELAEEDLARQMGKKAELDSGLRAGIAAS</sequence>
<comment type="subcellular location">
    <subcellularLocation>
        <location evidence="1">Nucleus</location>
    </subcellularLocation>
</comment>
<evidence type="ECO:0000256" key="3">
    <source>
        <dbReference type="ARBA" id="ARBA00023242"/>
    </source>
</evidence>
<feature type="region of interest" description="Disordered" evidence="4">
    <location>
        <begin position="406"/>
        <end position="431"/>
    </location>
</feature>
<comment type="caution">
    <text evidence="5">The sequence shown here is derived from an EMBL/GenBank/DDBJ whole genome shotgun (WGS) entry which is preliminary data.</text>
</comment>
<evidence type="ECO:0008006" key="7">
    <source>
        <dbReference type="Google" id="ProtNLM"/>
    </source>
</evidence>
<gene>
    <name evidence="5" type="ORF">LTR62_007682</name>
</gene>
<evidence type="ECO:0000313" key="5">
    <source>
        <dbReference type="EMBL" id="KAK5108967.1"/>
    </source>
</evidence>
<dbReference type="PANTHER" id="PTHR23188">
    <property type="entry name" value="RNA POLYMERASE II-ASSOCIATED FACTOR 1 HOMOLOG"/>
    <property type="match status" value="1"/>
</dbReference>
<name>A0AAN7YHQ8_9PEZI</name>
<proteinExistence type="inferred from homology"/>
<comment type="similarity">
    <text evidence="2">Belongs to the PAF1 family.</text>
</comment>
<dbReference type="GO" id="GO:0000993">
    <property type="term" value="F:RNA polymerase II complex binding"/>
    <property type="evidence" value="ECO:0007669"/>
    <property type="project" value="TreeGrafter"/>
</dbReference>
<dbReference type="AlphaFoldDB" id="A0AAN7YHQ8"/>
<dbReference type="EMBL" id="JAVRRL010000074">
    <property type="protein sequence ID" value="KAK5108967.1"/>
    <property type="molecule type" value="Genomic_DNA"/>
</dbReference>
<dbReference type="Proteomes" id="UP001310890">
    <property type="component" value="Unassembled WGS sequence"/>
</dbReference>
<dbReference type="InterPro" id="IPR007133">
    <property type="entry name" value="RNA_pol_II-assoc_Paf1"/>
</dbReference>
<dbReference type="PANTHER" id="PTHR23188:SF12">
    <property type="entry name" value="RNA POLYMERASE II-ASSOCIATED FACTOR 1 HOMOLOG"/>
    <property type="match status" value="1"/>
</dbReference>
<accession>A0AAN7YHQ8</accession>